<evidence type="ECO:0000259" key="4">
    <source>
        <dbReference type="Pfam" id="PF25973"/>
    </source>
</evidence>
<evidence type="ECO:0000256" key="2">
    <source>
        <dbReference type="SAM" id="Coils"/>
    </source>
</evidence>
<feature type="coiled-coil region" evidence="2">
    <location>
        <begin position="99"/>
        <end position="179"/>
    </location>
</feature>
<evidence type="ECO:0000256" key="1">
    <source>
        <dbReference type="ARBA" id="ARBA00009477"/>
    </source>
</evidence>
<dbReference type="PANTHER" id="PTHR30469:SF33">
    <property type="entry name" value="SLR1207 PROTEIN"/>
    <property type="match status" value="1"/>
</dbReference>
<sequence>MKKKLKLVVLTILAVSLFTGCTSIFEKDKQEEKAKEDYIPVEVERVFLGEIYNEISFGGRFSSLKDGVVLPSIPGVVKNIAVKPGDKVSKGDLLFTLENEEIESQANKTKDALSDLKAEQSNLEKMSTENSSMELPPGVDPIEAQKEMEANKEEMDVKVGELEKANKESEAALDKLKVVSPVDGVVSFINIKEGGFATNNDFSMIVSDLDNTYIGVDITDKSLNKIQTGDKVFIDIPSLSKEDLKGVIDSISLSPDPKTGLYPVKVVLNDEEEEGLEIRPGMVGKVKMRIDRKEGVLVLDSDTVLDKDGEKIVYLIKDGKAVERKVKIGLDTGEKVEIVKGLKKGEKVIVKGQDFLSNGSKVKVVRGDKK</sequence>
<dbReference type="Proteomes" id="UP001108123">
    <property type="component" value="Unassembled WGS sequence"/>
</dbReference>
<evidence type="ECO:0000256" key="3">
    <source>
        <dbReference type="SAM" id="SignalP"/>
    </source>
</evidence>
<dbReference type="NCBIfam" id="TIGR01730">
    <property type="entry name" value="RND_mfp"/>
    <property type="match status" value="1"/>
</dbReference>
<keyword evidence="7" id="KW-1185">Reference proteome</keyword>
<reference evidence="6" key="1">
    <citation type="submission" date="2022-01" db="EMBL/GenBank/DDBJ databases">
        <title>Collection of gut derived symbiotic bacterial strains cultured from healthy donors.</title>
        <authorList>
            <person name="Lin H."/>
            <person name="Kohout C."/>
            <person name="Waligurski E."/>
            <person name="Pamer E.G."/>
        </authorList>
    </citation>
    <scope>NUCLEOTIDE SEQUENCE</scope>
    <source>
        <strain evidence="6">MSK.14.39</strain>
    </source>
</reference>
<keyword evidence="3" id="KW-0732">Signal</keyword>
<keyword evidence="2" id="KW-0175">Coiled coil</keyword>
<dbReference type="GO" id="GO:1990281">
    <property type="term" value="C:efflux pump complex"/>
    <property type="evidence" value="ECO:0007669"/>
    <property type="project" value="TreeGrafter"/>
</dbReference>
<dbReference type="InterPro" id="IPR006143">
    <property type="entry name" value="RND_pump_MFP"/>
</dbReference>
<feature type="chain" id="PRO_5040393487" evidence="3">
    <location>
        <begin position="22"/>
        <end position="370"/>
    </location>
</feature>
<dbReference type="Gene3D" id="2.40.420.20">
    <property type="match status" value="1"/>
</dbReference>
<evidence type="ECO:0000259" key="5">
    <source>
        <dbReference type="Pfam" id="PF25989"/>
    </source>
</evidence>
<dbReference type="Pfam" id="PF25973">
    <property type="entry name" value="BSH_CzcB"/>
    <property type="match status" value="1"/>
</dbReference>
<dbReference type="GO" id="GO:0015562">
    <property type="term" value="F:efflux transmembrane transporter activity"/>
    <property type="evidence" value="ECO:0007669"/>
    <property type="project" value="TreeGrafter"/>
</dbReference>
<name>A0A9Q4ADX6_9FIRM</name>
<accession>A0A9Q4ADX6</accession>
<proteinExistence type="inferred from homology"/>
<protein>
    <submittedName>
        <fullName evidence="6">Efflux RND transporter periplasmic adaptor subunit</fullName>
    </submittedName>
</protein>
<evidence type="ECO:0000313" key="6">
    <source>
        <dbReference type="EMBL" id="MCG4565830.1"/>
    </source>
</evidence>
<dbReference type="RefSeq" id="WP_237962828.1">
    <property type="nucleotide sequence ID" value="NZ_JAKNID010000056.1"/>
</dbReference>
<dbReference type="InterPro" id="IPR058647">
    <property type="entry name" value="BSH_CzcB-like"/>
</dbReference>
<dbReference type="Pfam" id="PF25989">
    <property type="entry name" value="YknX_C"/>
    <property type="match status" value="1"/>
</dbReference>
<dbReference type="Gene3D" id="2.40.50.100">
    <property type="match status" value="1"/>
</dbReference>
<comment type="similarity">
    <text evidence="1">Belongs to the membrane fusion protein (MFP) (TC 8.A.1) family.</text>
</comment>
<dbReference type="EMBL" id="JAKNID010000056">
    <property type="protein sequence ID" value="MCG4565830.1"/>
    <property type="molecule type" value="Genomic_DNA"/>
</dbReference>
<organism evidence="6 7">
    <name type="scientific">Anaerosalibacter bizertensis</name>
    <dbReference type="NCBI Taxonomy" id="932217"/>
    <lineage>
        <taxon>Bacteria</taxon>
        <taxon>Bacillati</taxon>
        <taxon>Bacillota</taxon>
        <taxon>Tissierellia</taxon>
        <taxon>Tissierellales</taxon>
        <taxon>Sporanaerobacteraceae</taxon>
        <taxon>Anaerosalibacter</taxon>
    </lineage>
</organism>
<dbReference type="InterPro" id="IPR058637">
    <property type="entry name" value="YknX-like_C"/>
</dbReference>
<dbReference type="SUPFAM" id="SSF111369">
    <property type="entry name" value="HlyD-like secretion proteins"/>
    <property type="match status" value="1"/>
</dbReference>
<dbReference type="Gene3D" id="2.40.30.170">
    <property type="match status" value="1"/>
</dbReference>
<feature type="domain" description="YknX-like C-terminal permuted SH3-like" evidence="5">
    <location>
        <begin position="297"/>
        <end position="364"/>
    </location>
</feature>
<feature type="domain" description="CzcB-like barrel-sandwich hybrid" evidence="4">
    <location>
        <begin position="68"/>
        <end position="207"/>
    </location>
</feature>
<gene>
    <name evidence="6" type="ORF">L0P62_10245</name>
</gene>
<feature type="signal peptide" evidence="3">
    <location>
        <begin position="1"/>
        <end position="21"/>
    </location>
</feature>
<comment type="caution">
    <text evidence="6">The sequence shown here is derived from an EMBL/GenBank/DDBJ whole genome shotgun (WGS) entry which is preliminary data.</text>
</comment>
<dbReference type="AlphaFoldDB" id="A0A9Q4ADX6"/>
<dbReference type="PROSITE" id="PS51257">
    <property type="entry name" value="PROKAR_LIPOPROTEIN"/>
    <property type="match status" value="1"/>
</dbReference>
<dbReference type="PANTHER" id="PTHR30469">
    <property type="entry name" value="MULTIDRUG RESISTANCE PROTEIN MDTA"/>
    <property type="match status" value="1"/>
</dbReference>
<evidence type="ECO:0000313" key="7">
    <source>
        <dbReference type="Proteomes" id="UP001108123"/>
    </source>
</evidence>